<evidence type="ECO:0000313" key="2">
    <source>
        <dbReference type="Proteomes" id="UP000182624"/>
    </source>
</evidence>
<accession>A0A1I5Z1Z0</accession>
<sequence>KSMGHCSVEHTKYYYSIVPRMSEILENKSGAGFEELVPEVMNDEIW</sequence>
<proteinExistence type="predicted"/>
<dbReference type="AlphaFoldDB" id="A0A1I5Z1Z0"/>
<feature type="non-terminal residue" evidence="1">
    <location>
        <position position="1"/>
    </location>
</feature>
<organism evidence="1 2">
    <name type="scientific">Butyrivibrio proteoclasticus</name>
    <dbReference type="NCBI Taxonomy" id="43305"/>
    <lineage>
        <taxon>Bacteria</taxon>
        <taxon>Bacillati</taxon>
        <taxon>Bacillota</taxon>
        <taxon>Clostridia</taxon>
        <taxon>Lachnospirales</taxon>
        <taxon>Lachnospiraceae</taxon>
        <taxon>Butyrivibrio</taxon>
    </lineage>
</organism>
<dbReference type="EMBL" id="FOXO01000076">
    <property type="protein sequence ID" value="SFQ50449.1"/>
    <property type="molecule type" value="Genomic_DNA"/>
</dbReference>
<protein>
    <submittedName>
        <fullName evidence="1">Uncharacterized protein</fullName>
    </submittedName>
</protein>
<name>A0A1I5Z1Z0_9FIRM</name>
<gene>
    <name evidence="1" type="ORF">SAMN04487928_1761</name>
</gene>
<evidence type="ECO:0000313" key="1">
    <source>
        <dbReference type="EMBL" id="SFQ50449.1"/>
    </source>
</evidence>
<reference evidence="2" key="1">
    <citation type="submission" date="2016-10" db="EMBL/GenBank/DDBJ databases">
        <authorList>
            <person name="Varghese N."/>
            <person name="Submissions S."/>
        </authorList>
    </citation>
    <scope>NUCLEOTIDE SEQUENCE [LARGE SCALE GENOMIC DNA]</scope>
    <source>
        <strain evidence="2">P18</strain>
    </source>
</reference>
<dbReference type="Proteomes" id="UP000182624">
    <property type="component" value="Unassembled WGS sequence"/>
</dbReference>
<keyword evidence="2" id="KW-1185">Reference proteome</keyword>